<evidence type="ECO:0000256" key="6">
    <source>
        <dbReference type="SAM" id="MobiDB-lite"/>
    </source>
</evidence>
<feature type="region of interest" description="Disordered" evidence="6">
    <location>
        <begin position="241"/>
        <end position="261"/>
    </location>
</feature>
<dbReference type="AlphaFoldDB" id="A0A5J5F3H5"/>
<keyword evidence="8" id="KW-1185">Reference proteome</keyword>
<dbReference type="Pfam" id="PF10198">
    <property type="entry name" value="Ada3"/>
    <property type="match status" value="1"/>
</dbReference>
<proteinExistence type="inferred from homology"/>
<feature type="compositionally biased region" description="Basic residues" evidence="6">
    <location>
        <begin position="1"/>
        <end position="12"/>
    </location>
</feature>
<dbReference type="InterPro" id="IPR019340">
    <property type="entry name" value="Histone_AcTrfase_su3"/>
</dbReference>
<dbReference type="GO" id="GO:0000124">
    <property type="term" value="C:SAGA complex"/>
    <property type="evidence" value="ECO:0007669"/>
    <property type="project" value="TreeGrafter"/>
</dbReference>
<dbReference type="GO" id="GO:0003713">
    <property type="term" value="F:transcription coactivator activity"/>
    <property type="evidence" value="ECO:0007669"/>
    <property type="project" value="TreeGrafter"/>
</dbReference>
<evidence type="ECO:0000256" key="1">
    <source>
        <dbReference type="ARBA" id="ARBA00004123"/>
    </source>
</evidence>
<keyword evidence="4" id="KW-0804">Transcription</keyword>
<evidence type="ECO:0000256" key="5">
    <source>
        <dbReference type="ARBA" id="ARBA00023242"/>
    </source>
</evidence>
<gene>
    <name evidence="7" type="ORF">FN846DRAFT_509757</name>
</gene>
<dbReference type="PANTHER" id="PTHR13556:SF2">
    <property type="entry name" value="TRANSCRIPTIONAL ADAPTER 3"/>
    <property type="match status" value="1"/>
</dbReference>
<accession>A0A5J5F3H5</accession>
<feature type="region of interest" description="Disordered" evidence="6">
    <location>
        <begin position="116"/>
        <end position="227"/>
    </location>
</feature>
<dbReference type="Proteomes" id="UP000326924">
    <property type="component" value="Unassembled WGS sequence"/>
</dbReference>
<sequence>MSTKGAKGKGKSRGGSGGSGMTSQGRRSRSRNTTPASGSAVSADTLGSDFPLPSLSAKVTYDDLFERLKLSDNPGIPSSTTLDALRQELMVLKDHAQLRSQNADKALRIMQRRIAERREREKEELVVRENERKAIEDAERREKIKMKKRKSESDHKRPLAVGAHAPTSQGPQEKKKKSSPDVRRASPSDDSDDEHQPPQPMPYVVFEPLEDDPAIYEIPTTSNQTSYEDKARAFAVTRFPGDDLSNLIPGDPPPDEDFSKAKPSNQVAISTFNAFIEPYFRPFSEEDVAFLRERGDRVTPYLIPKLGRHYSEVWAEEDGPGPSFASPAPPTNSSSNKHANQARGKPEDLGDEQLDKEDVSCGPLLARLLSAYMPEKPDNEDGAGESSQLTNGDSTPAPNKASVTSLPNSGEVNWKVPVGKTDYSSLDDRIRKEMVYVGLLDPNQELDFDNRQDDEVSARLRALQAQLRQQALINGARKARIAEHLKEQLAHQEYATILDDLDKQVEQAFAKRSRNMKASKKKKSVPNGVGVARAHVGIGEQARLLMERRRRWVDTIGPVFDKDMGMLPEGSIFGDLEELVEKEKAEAAEDD</sequence>
<keyword evidence="3" id="KW-0805">Transcription regulation</keyword>
<dbReference type="PANTHER" id="PTHR13556">
    <property type="entry name" value="TRANSCRIPTIONAL ADAPTER 3-RELATED"/>
    <property type="match status" value="1"/>
</dbReference>
<comment type="similarity">
    <text evidence="2">Belongs to the NGG1 family.</text>
</comment>
<evidence type="ECO:0000313" key="7">
    <source>
        <dbReference type="EMBL" id="KAA8910790.1"/>
    </source>
</evidence>
<evidence type="ECO:0000313" key="8">
    <source>
        <dbReference type="Proteomes" id="UP000326924"/>
    </source>
</evidence>
<comment type="caution">
    <text evidence="7">The sequence shown here is derived from an EMBL/GenBank/DDBJ whole genome shotgun (WGS) entry which is preliminary data.</text>
</comment>
<evidence type="ECO:0000256" key="4">
    <source>
        <dbReference type="ARBA" id="ARBA00023163"/>
    </source>
</evidence>
<evidence type="ECO:0000256" key="2">
    <source>
        <dbReference type="ARBA" id="ARBA00005330"/>
    </source>
</evidence>
<reference evidence="7 8" key="1">
    <citation type="submission" date="2019-09" db="EMBL/GenBank/DDBJ databases">
        <title>Draft genome of the ectomycorrhizal ascomycete Sphaerosporella brunnea.</title>
        <authorList>
            <consortium name="DOE Joint Genome Institute"/>
            <person name="Benucci G.M."/>
            <person name="Marozzi G."/>
            <person name="Antonielli L."/>
            <person name="Sanchez S."/>
            <person name="Marco P."/>
            <person name="Wang X."/>
            <person name="Falini L.B."/>
            <person name="Barry K."/>
            <person name="Haridas S."/>
            <person name="Lipzen A."/>
            <person name="Labutti K."/>
            <person name="Grigoriev I.V."/>
            <person name="Murat C."/>
            <person name="Martin F."/>
            <person name="Albertini E."/>
            <person name="Donnini D."/>
            <person name="Bonito G."/>
        </authorList>
    </citation>
    <scope>NUCLEOTIDE SEQUENCE [LARGE SCALE GENOMIC DNA]</scope>
    <source>
        <strain evidence="7 8">Sb_GMNB300</strain>
    </source>
</reference>
<evidence type="ECO:0000256" key="3">
    <source>
        <dbReference type="ARBA" id="ARBA00023015"/>
    </source>
</evidence>
<feature type="region of interest" description="Disordered" evidence="6">
    <location>
        <begin position="1"/>
        <end position="54"/>
    </location>
</feature>
<dbReference type="GO" id="GO:0005634">
    <property type="term" value="C:nucleus"/>
    <property type="evidence" value="ECO:0007669"/>
    <property type="project" value="UniProtKB-SubCell"/>
</dbReference>
<organism evidence="7 8">
    <name type="scientific">Sphaerosporella brunnea</name>
    <dbReference type="NCBI Taxonomy" id="1250544"/>
    <lineage>
        <taxon>Eukaryota</taxon>
        <taxon>Fungi</taxon>
        <taxon>Dikarya</taxon>
        <taxon>Ascomycota</taxon>
        <taxon>Pezizomycotina</taxon>
        <taxon>Pezizomycetes</taxon>
        <taxon>Pezizales</taxon>
        <taxon>Pyronemataceae</taxon>
        <taxon>Sphaerosporella</taxon>
    </lineage>
</organism>
<dbReference type="OrthoDB" id="1232at2759"/>
<feature type="compositionally biased region" description="Basic and acidic residues" evidence="6">
    <location>
        <begin position="178"/>
        <end position="187"/>
    </location>
</feature>
<dbReference type="GO" id="GO:0006357">
    <property type="term" value="P:regulation of transcription by RNA polymerase II"/>
    <property type="evidence" value="ECO:0007669"/>
    <property type="project" value="TreeGrafter"/>
</dbReference>
<feature type="compositionally biased region" description="Polar residues" evidence="6">
    <location>
        <begin position="385"/>
        <end position="411"/>
    </location>
</feature>
<keyword evidence="5" id="KW-0539">Nucleus</keyword>
<dbReference type="EMBL" id="VXIS01000042">
    <property type="protein sequence ID" value="KAA8910790.1"/>
    <property type="molecule type" value="Genomic_DNA"/>
</dbReference>
<protein>
    <submittedName>
        <fullName evidence="7">Histone acetyltransferases subunit 3-domain-containing protein</fullName>
    </submittedName>
</protein>
<feature type="compositionally biased region" description="Polar residues" evidence="6">
    <location>
        <begin position="32"/>
        <end position="42"/>
    </location>
</feature>
<keyword evidence="7" id="KW-0808">Transferase</keyword>
<feature type="region of interest" description="Disordered" evidence="6">
    <location>
        <begin position="314"/>
        <end position="357"/>
    </location>
</feature>
<name>A0A5J5F3H5_9PEZI</name>
<feature type="region of interest" description="Disordered" evidence="6">
    <location>
        <begin position="374"/>
        <end position="413"/>
    </location>
</feature>
<feature type="compositionally biased region" description="Basic and acidic residues" evidence="6">
    <location>
        <begin position="116"/>
        <end position="142"/>
    </location>
</feature>
<dbReference type="InParanoid" id="A0A5J5F3H5"/>
<dbReference type="FunCoup" id="A0A5J5F3H5">
    <property type="interactions" value="347"/>
</dbReference>
<feature type="compositionally biased region" description="Low complexity" evidence="6">
    <location>
        <begin position="320"/>
        <end position="336"/>
    </location>
</feature>
<dbReference type="GO" id="GO:0016740">
    <property type="term" value="F:transferase activity"/>
    <property type="evidence" value="ECO:0007669"/>
    <property type="project" value="UniProtKB-KW"/>
</dbReference>
<comment type="subcellular location">
    <subcellularLocation>
        <location evidence="1">Nucleus</location>
    </subcellularLocation>
</comment>